<proteinExistence type="predicted"/>
<reference evidence="1" key="1">
    <citation type="submission" date="2022-04" db="EMBL/GenBank/DDBJ databases">
        <title>Genome of the entomopathogenic fungus Entomophthora muscae.</title>
        <authorList>
            <person name="Elya C."/>
            <person name="Lovett B.R."/>
            <person name="Lee E."/>
            <person name="Macias A.M."/>
            <person name="Hajek A.E."/>
            <person name="De Bivort B.L."/>
            <person name="Kasson M.T."/>
            <person name="De Fine Licht H.H."/>
            <person name="Stajich J.E."/>
        </authorList>
    </citation>
    <scope>NUCLEOTIDE SEQUENCE</scope>
    <source>
        <strain evidence="1">Berkeley</strain>
    </source>
</reference>
<protein>
    <submittedName>
        <fullName evidence="1">6-phosphofructokinase, alpha subunit, variant 2</fullName>
        <ecNumber evidence="1">2.7.1.11</ecNumber>
    </submittedName>
</protein>
<organism evidence="1 2">
    <name type="scientific">Entomophthora muscae</name>
    <dbReference type="NCBI Taxonomy" id="34485"/>
    <lineage>
        <taxon>Eukaryota</taxon>
        <taxon>Fungi</taxon>
        <taxon>Fungi incertae sedis</taxon>
        <taxon>Zoopagomycota</taxon>
        <taxon>Entomophthoromycotina</taxon>
        <taxon>Entomophthoromycetes</taxon>
        <taxon>Entomophthorales</taxon>
        <taxon>Entomophthoraceae</taxon>
        <taxon>Entomophthora</taxon>
    </lineage>
</organism>
<sequence length="965" mass="104706">MSLQEDTKSSKVETVPEQSYIAGLTNLSLVCPLSKCSELVEFYEKIGFKKASNPQESSAKGVWMILDLAKAGISISSKSFIEYNQPSGGKEVFLHLDFLDEEASIKPNSSIALSFCVPDLKRFKTYLESAKVLHKLNGDNITAFDPLENKLIFTTRLHPFSTGKAKMVSNHPRIISPTDDLPKLPHKQQESSEPRKRIAVLTSGGDSQGMNCAVRAVVRAAIARDCEAYFIHEGYQGLVDGGDKICKASWGDVRKFVSVSGTIIGTARCMDFKTREGRLKGAENLIINGIDALVVIGGDGSLTGADLFRSEWKTLVTDLVSQKRITQQQASDNGHLTIVGLVGSIDNDMAGTDFTIGAVSSLHRICESVDNVTSTALSHKRAFVIEVMGRHCGWLALMAAVCTGADFVFIPEQPMDREEWKEKMCADIKAHRGQGRRATIVIVSEGAIDRDLKPIRSEDVAAVIEAECDLITRVTNLGHVQRGGVPASYDRVLGAVQGIQAVDVILKSTPASDSKLIAIQNNMNAPVGLMEAVQKTKDIASLVAAKRFDEAMQLRDPYFSLLWNAYCHSGFRPASTPTNKRLRIGILHIGAPAGGMNAATRTLARLAINAGHTPVAFPNGIRGLLEGESSELGWLQVANWTPRGGSEIGTNRDLPDVDYGLCAYQLQKHRISCLFIVGGFEAYRGVAQLAEQRSNFPAFCVPIAYIPATISNNVPGADYSLGCDTSLNAITEACDRIVQSAASSHSRTFVVEVQGGNSGFLATLGGLSVGASRIYTPEEGITLKDLEQDVAQMKTKFIADSHRKDSANVGRVVLVSDGTSKTYTTEMISAIFTEEGAPLFDSRTAVLGHIQQGGTTSPVDRIHAVMFAHRAFFWLMDQCESSRQGGSGPAIYTKDPSSAVVIGTTDGKVTSTPVQDLDSKTDWVKRRPRHAWWHKGFAYNRLLSHYGKVFYSNPVSNISISAFSQ</sequence>
<comment type="caution">
    <text evidence="1">The sequence shown here is derived from an EMBL/GenBank/DDBJ whole genome shotgun (WGS) entry which is preliminary data.</text>
</comment>
<name>A0ACC2RKP2_9FUNG</name>
<keyword evidence="2" id="KW-1185">Reference proteome</keyword>
<dbReference type="EMBL" id="QTSX02007146">
    <property type="protein sequence ID" value="KAJ9050634.1"/>
    <property type="molecule type" value="Genomic_DNA"/>
</dbReference>
<dbReference type="Proteomes" id="UP001165960">
    <property type="component" value="Unassembled WGS sequence"/>
</dbReference>
<accession>A0ACC2RKP2</accession>
<gene>
    <name evidence="1" type="primary">PFK1_1</name>
    <name evidence="1" type="ORF">DSO57_1012834</name>
</gene>
<dbReference type="EC" id="2.7.1.11" evidence="1"/>
<evidence type="ECO:0000313" key="1">
    <source>
        <dbReference type="EMBL" id="KAJ9050634.1"/>
    </source>
</evidence>
<evidence type="ECO:0000313" key="2">
    <source>
        <dbReference type="Proteomes" id="UP001165960"/>
    </source>
</evidence>
<keyword evidence="1" id="KW-0808">Transferase</keyword>